<reference evidence="14" key="1">
    <citation type="submission" date="2017-09" db="EMBL/GenBank/DDBJ databases">
        <title>Depth-based differentiation of microbial function through sediment-hosted aquifers and enrichment of novel symbionts in the deep terrestrial subsurface.</title>
        <authorList>
            <person name="Probst A.J."/>
            <person name="Ladd B."/>
            <person name="Jarett J.K."/>
            <person name="Geller-Mcgrath D.E."/>
            <person name="Sieber C.M.K."/>
            <person name="Emerson J.B."/>
            <person name="Anantharaman K."/>
            <person name="Thomas B.C."/>
            <person name="Malmstrom R."/>
            <person name="Stieglmeier M."/>
            <person name="Klingl A."/>
            <person name="Woyke T."/>
            <person name="Ryan C.M."/>
            <person name="Banfield J.F."/>
        </authorList>
    </citation>
    <scope>NUCLEOTIDE SEQUENCE [LARGE SCALE GENOMIC DNA]</scope>
</reference>
<keyword evidence="9" id="KW-0067">ATP-binding</keyword>
<keyword evidence="7" id="KW-0548">Nucleotidyltransferase</keyword>
<dbReference type="AlphaFoldDB" id="A0A2H0TGG1"/>
<dbReference type="InterPro" id="IPR006070">
    <property type="entry name" value="Sua5-like_dom"/>
</dbReference>
<evidence type="ECO:0000256" key="7">
    <source>
        <dbReference type="ARBA" id="ARBA00022695"/>
    </source>
</evidence>
<proteinExistence type="inferred from homology"/>
<keyword evidence="4" id="KW-0963">Cytoplasm</keyword>
<dbReference type="GO" id="GO:0000049">
    <property type="term" value="F:tRNA binding"/>
    <property type="evidence" value="ECO:0007669"/>
    <property type="project" value="TreeGrafter"/>
</dbReference>
<evidence type="ECO:0000256" key="10">
    <source>
        <dbReference type="ARBA" id="ARBA00029774"/>
    </source>
</evidence>
<evidence type="ECO:0000259" key="12">
    <source>
        <dbReference type="PROSITE" id="PS51163"/>
    </source>
</evidence>
<evidence type="ECO:0000256" key="5">
    <source>
        <dbReference type="ARBA" id="ARBA00022679"/>
    </source>
</evidence>
<dbReference type="InterPro" id="IPR050156">
    <property type="entry name" value="TC-AMP_synthase_SUA5"/>
</dbReference>
<dbReference type="Pfam" id="PF01300">
    <property type="entry name" value="Sua5_yciO_yrdC"/>
    <property type="match status" value="1"/>
</dbReference>
<evidence type="ECO:0000313" key="14">
    <source>
        <dbReference type="Proteomes" id="UP000229383"/>
    </source>
</evidence>
<comment type="subcellular location">
    <subcellularLocation>
        <location evidence="1">Cytoplasm</location>
    </subcellularLocation>
</comment>
<evidence type="ECO:0000256" key="9">
    <source>
        <dbReference type="ARBA" id="ARBA00022840"/>
    </source>
</evidence>
<dbReference type="GO" id="GO:0061710">
    <property type="term" value="F:L-threonylcarbamoyladenylate synthase"/>
    <property type="evidence" value="ECO:0007669"/>
    <property type="project" value="UniProtKB-EC"/>
</dbReference>
<dbReference type="GO" id="GO:0006450">
    <property type="term" value="P:regulation of translational fidelity"/>
    <property type="evidence" value="ECO:0007669"/>
    <property type="project" value="TreeGrafter"/>
</dbReference>
<dbReference type="PANTHER" id="PTHR17490">
    <property type="entry name" value="SUA5"/>
    <property type="match status" value="1"/>
</dbReference>
<name>A0A2H0TGG1_9BACT</name>
<sequence length="224" mass="24684">MRRFVLNHNNVDSAVNLTISVLRMGGVIVAPTDTVYGLVADINNPEAVNSVFTLKGRQKNKPLPIFIFSFEDLNNVVFVSDKRVEGLIKKLWPGKVTCILSARGWLPPDILSRPSSGLMYDPRGLRVGVRLPDHPFMRALLKAYKSPLSGTSANLSGQNSYTKIAELMNDFEKMPFKPDLIVDAGDLPVSLPSTIVDCTVWPPEIVREGAVSSVEFGNYLIDLV</sequence>
<dbReference type="InterPro" id="IPR017945">
    <property type="entry name" value="DHBP_synth_RibB-like_a/b_dom"/>
</dbReference>
<keyword evidence="6" id="KW-0819">tRNA processing</keyword>
<dbReference type="NCBIfam" id="TIGR00057">
    <property type="entry name" value="L-threonylcarbamoyladenylate synthase"/>
    <property type="match status" value="1"/>
</dbReference>
<protein>
    <recommendedName>
        <fullName evidence="10">L-threonylcarbamoyladenylate synthase</fullName>
        <ecNumber evidence="3">2.7.7.87</ecNumber>
    </recommendedName>
    <alternativeName>
        <fullName evidence="10">L-threonylcarbamoyladenylate synthase</fullName>
    </alternativeName>
</protein>
<evidence type="ECO:0000256" key="4">
    <source>
        <dbReference type="ARBA" id="ARBA00022490"/>
    </source>
</evidence>
<dbReference type="GO" id="GO:0008033">
    <property type="term" value="P:tRNA processing"/>
    <property type="evidence" value="ECO:0007669"/>
    <property type="project" value="UniProtKB-KW"/>
</dbReference>
<organism evidence="13 14">
    <name type="scientific">Candidatus Niyogibacteria bacterium CG10_big_fil_rev_8_21_14_0_10_42_19</name>
    <dbReference type="NCBI Taxonomy" id="1974725"/>
    <lineage>
        <taxon>Bacteria</taxon>
        <taxon>Candidatus Niyogiibacteriota</taxon>
    </lineage>
</organism>
<dbReference type="GO" id="GO:0005524">
    <property type="term" value="F:ATP binding"/>
    <property type="evidence" value="ECO:0007669"/>
    <property type="project" value="UniProtKB-KW"/>
</dbReference>
<accession>A0A2H0TGG1</accession>
<evidence type="ECO:0000256" key="1">
    <source>
        <dbReference type="ARBA" id="ARBA00004496"/>
    </source>
</evidence>
<gene>
    <name evidence="13" type="ORF">COU46_00470</name>
</gene>
<evidence type="ECO:0000256" key="11">
    <source>
        <dbReference type="ARBA" id="ARBA00048366"/>
    </source>
</evidence>
<evidence type="ECO:0000256" key="8">
    <source>
        <dbReference type="ARBA" id="ARBA00022741"/>
    </source>
</evidence>
<dbReference type="GO" id="GO:0005737">
    <property type="term" value="C:cytoplasm"/>
    <property type="evidence" value="ECO:0007669"/>
    <property type="project" value="UniProtKB-SubCell"/>
</dbReference>
<comment type="similarity">
    <text evidence="2">Belongs to the SUA5 family.</text>
</comment>
<evidence type="ECO:0000256" key="2">
    <source>
        <dbReference type="ARBA" id="ARBA00007663"/>
    </source>
</evidence>
<feature type="domain" description="YrdC-like" evidence="12">
    <location>
        <begin position="12"/>
        <end position="211"/>
    </location>
</feature>
<evidence type="ECO:0000313" key="13">
    <source>
        <dbReference type="EMBL" id="PIR70636.1"/>
    </source>
</evidence>
<dbReference type="Gene3D" id="3.90.870.10">
    <property type="entry name" value="DHBP synthase"/>
    <property type="match status" value="1"/>
</dbReference>
<evidence type="ECO:0000256" key="6">
    <source>
        <dbReference type="ARBA" id="ARBA00022694"/>
    </source>
</evidence>
<dbReference type="PROSITE" id="PS51163">
    <property type="entry name" value="YRDC"/>
    <property type="match status" value="1"/>
</dbReference>
<comment type="catalytic activity">
    <reaction evidence="11">
        <text>L-threonine + hydrogencarbonate + ATP = L-threonylcarbamoyladenylate + diphosphate + H2O</text>
        <dbReference type="Rhea" id="RHEA:36407"/>
        <dbReference type="ChEBI" id="CHEBI:15377"/>
        <dbReference type="ChEBI" id="CHEBI:17544"/>
        <dbReference type="ChEBI" id="CHEBI:30616"/>
        <dbReference type="ChEBI" id="CHEBI:33019"/>
        <dbReference type="ChEBI" id="CHEBI:57926"/>
        <dbReference type="ChEBI" id="CHEBI:73682"/>
        <dbReference type="EC" id="2.7.7.87"/>
    </reaction>
</comment>
<dbReference type="SUPFAM" id="SSF55821">
    <property type="entry name" value="YrdC/RibB"/>
    <property type="match status" value="1"/>
</dbReference>
<keyword evidence="8" id="KW-0547">Nucleotide-binding</keyword>
<evidence type="ECO:0000256" key="3">
    <source>
        <dbReference type="ARBA" id="ARBA00012584"/>
    </source>
</evidence>
<comment type="caution">
    <text evidence="13">The sequence shown here is derived from an EMBL/GenBank/DDBJ whole genome shotgun (WGS) entry which is preliminary data.</text>
</comment>
<dbReference type="PANTHER" id="PTHR17490:SF16">
    <property type="entry name" value="THREONYLCARBAMOYL-AMP SYNTHASE"/>
    <property type="match status" value="1"/>
</dbReference>
<dbReference type="EMBL" id="PFCN01000007">
    <property type="protein sequence ID" value="PIR70636.1"/>
    <property type="molecule type" value="Genomic_DNA"/>
</dbReference>
<dbReference type="GO" id="GO:0003725">
    <property type="term" value="F:double-stranded RNA binding"/>
    <property type="evidence" value="ECO:0007669"/>
    <property type="project" value="InterPro"/>
</dbReference>
<dbReference type="EC" id="2.7.7.87" evidence="3"/>
<dbReference type="Proteomes" id="UP000229383">
    <property type="component" value="Unassembled WGS sequence"/>
</dbReference>
<keyword evidence="5" id="KW-0808">Transferase</keyword>